<keyword evidence="2" id="KW-0238">DNA-binding</keyword>
<dbReference type="Proteomes" id="UP000610862">
    <property type="component" value="Unassembled WGS sequence"/>
</dbReference>
<dbReference type="InterPro" id="IPR011051">
    <property type="entry name" value="RmlC_Cupin_sf"/>
</dbReference>
<dbReference type="SUPFAM" id="SSF46689">
    <property type="entry name" value="Homeodomain-like"/>
    <property type="match status" value="2"/>
</dbReference>
<dbReference type="Pfam" id="PF02311">
    <property type="entry name" value="AraC_binding"/>
    <property type="match status" value="1"/>
</dbReference>
<reference evidence="5" key="1">
    <citation type="submission" date="2020-08" db="EMBL/GenBank/DDBJ databases">
        <title>Genome public.</title>
        <authorList>
            <person name="Liu C."/>
            <person name="Sun Q."/>
        </authorList>
    </citation>
    <scope>NUCLEOTIDE SEQUENCE</scope>
    <source>
        <strain evidence="5">NSJ-24</strain>
    </source>
</reference>
<dbReference type="RefSeq" id="WP_187525001.1">
    <property type="nucleotide sequence ID" value="NZ_JACRTA010000001.1"/>
</dbReference>
<gene>
    <name evidence="5" type="ORF">H8692_03540</name>
</gene>
<dbReference type="InterPro" id="IPR014710">
    <property type="entry name" value="RmlC-like_jellyroll"/>
</dbReference>
<comment type="caution">
    <text evidence="5">The sequence shown here is derived from an EMBL/GenBank/DDBJ whole genome shotgun (WGS) entry which is preliminary data.</text>
</comment>
<evidence type="ECO:0000313" key="5">
    <source>
        <dbReference type="EMBL" id="MBC8567838.1"/>
    </source>
</evidence>
<dbReference type="SUPFAM" id="SSF51182">
    <property type="entry name" value="RmlC-like cupins"/>
    <property type="match status" value="1"/>
</dbReference>
<dbReference type="PROSITE" id="PS01124">
    <property type="entry name" value="HTH_ARAC_FAMILY_2"/>
    <property type="match status" value="1"/>
</dbReference>
<protein>
    <submittedName>
        <fullName evidence="5">Helix-turn-helix transcriptional regulator</fullName>
    </submittedName>
</protein>
<dbReference type="Gene3D" id="2.60.120.10">
    <property type="entry name" value="Jelly Rolls"/>
    <property type="match status" value="1"/>
</dbReference>
<sequence length="570" mass="67003">MLKNITYEKDLPVKIEIASVSNYPIHMHPDIQLIYVLEGHVDLNLTFKTYRLKKNDFRYIHSEDIHSLSSEDNSNIVLILSVDIEYLEKIFPNIRTAVITMPTDKTLLLYNNQQLQLKYCIFLLLDEFLKRTEGFHTRVKKTLKTIFGIIYREFRGFTVDREHKAFVYKRLQDIRQTERLGEIIDDIYKNYVEPSTLEEIASRQNLNPYYLSHLFSQTIGINYRDFINMVRVETSEYDLLSSDLSISHIALSSGFSNSSYYNKHFTFWFGMSPQEYRKKYIDKTIAKMEPNIKFYNIKDCSEVIHKNLDSLKTSFGDLPTEPVSQTIQIDQIDFTDSLKIHTGLVCHNPDLLDLPDDYFCHDKLLSPDFIRKYFSSVKIIIDSHPHKKGDSIKPDMYSSIKSTLDSIVTKHTCSFSLGSTQNDETIYTLGYIKTPLYYLLRFFTQKYESIYVDTYYIILKKESSYHILCWNLNLTHEKELTIKSESISAGNFVTISKINIDDYSRYLSEIHRIYPKKHYEDMHCETVKRILEQKLFSQETSFFTEGRINIPTHLHSKSICFISITSTVEQ</sequence>
<dbReference type="SMART" id="SM00342">
    <property type="entry name" value="HTH_ARAC"/>
    <property type="match status" value="1"/>
</dbReference>
<evidence type="ECO:0000313" key="6">
    <source>
        <dbReference type="Proteomes" id="UP000610862"/>
    </source>
</evidence>
<dbReference type="InterPro" id="IPR009057">
    <property type="entry name" value="Homeodomain-like_sf"/>
</dbReference>
<dbReference type="Pfam" id="PF12833">
    <property type="entry name" value="HTH_18"/>
    <property type="match status" value="1"/>
</dbReference>
<dbReference type="PANTHER" id="PTHR43280">
    <property type="entry name" value="ARAC-FAMILY TRANSCRIPTIONAL REGULATOR"/>
    <property type="match status" value="1"/>
</dbReference>
<feature type="domain" description="HTH araC/xylS-type" evidence="4">
    <location>
        <begin position="181"/>
        <end position="279"/>
    </location>
</feature>
<accession>A0A926E622</accession>
<keyword evidence="6" id="KW-1185">Reference proteome</keyword>
<evidence type="ECO:0000259" key="4">
    <source>
        <dbReference type="PROSITE" id="PS01124"/>
    </source>
</evidence>
<dbReference type="GO" id="GO:0003700">
    <property type="term" value="F:DNA-binding transcription factor activity"/>
    <property type="evidence" value="ECO:0007669"/>
    <property type="project" value="InterPro"/>
</dbReference>
<proteinExistence type="predicted"/>
<organism evidence="5 6">
    <name type="scientific">Lentihominibacter hominis</name>
    <dbReference type="NCBI Taxonomy" id="2763645"/>
    <lineage>
        <taxon>Bacteria</taxon>
        <taxon>Bacillati</taxon>
        <taxon>Bacillota</taxon>
        <taxon>Clostridia</taxon>
        <taxon>Peptostreptococcales</taxon>
        <taxon>Anaerovoracaceae</taxon>
        <taxon>Lentihominibacter</taxon>
    </lineage>
</organism>
<dbReference type="PANTHER" id="PTHR43280:SF34">
    <property type="entry name" value="ARAC-FAMILY TRANSCRIPTIONAL REGULATOR"/>
    <property type="match status" value="1"/>
</dbReference>
<dbReference type="AlphaFoldDB" id="A0A926E622"/>
<keyword evidence="1" id="KW-0805">Transcription regulation</keyword>
<evidence type="ECO:0000256" key="2">
    <source>
        <dbReference type="ARBA" id="ARBA00023125"/>
    </source>
</evidence>
<name>A0A926E622_9FIRM</name>
<dbReference type="EMBL" id="JACRTA010000001">
    <property type="protein sequence ID" value="MBC8567838.1"/>
    <property type="molecule type" value="Genomic_DNA"/>
</dbReference>
<dbReference type="InterPro" id="IPR003313">
    <property type="entry name" value="AraC-bd"/>
</dbReference>
<evidence type="ECO:0000256" key="1">
    <source>
        <dbReference type="ARBA" id="ARBA00023015"/>
    </source>
</evidence>
<dbReference type="Gene3D" id="1.10.10.60">
    <property type="entry name" value="Homeodomain-like"/>
    <property type="match status" value="2"/>
</dbReference>
<dbReference type="InterPro" id="IPR018060">
    <property type="entry name" value="HTH_AraC"/>
</dbReference>
<evidence type="ECO:0000256" key="3">
    <source>
        <dbReference type="ARBA" id="ARBA00023163"/>
    </source>
</evidence>
<dbReference type="GO" id="GO:0043565">
    <property type="term" value="F:sequence-specific DNA binding"/>
    <property type="evidence" value="ECO:0007669"/>
    <property type="project" value="InterPro"/>
</dbReference>
<keyword evidence="3" id="KW-0804">Transcription</keyword>